<keyword evidence="2" id="KW-1185">Reference proteome</keyword>
<evidence type="ECO:0000313" key="2">
    <source>
        <dbReference type="Proteomes" id="UP001595844"/>
    </source>
</evidence>
<evidence type="ECO:0000313" key="1">
    <source>
        <dbReference type="EMBL" id="MFC4373268.1"/>
    </source>
</evidence>
<dbReference type="EMBL" id="JBHSDL010000005">
    <property type="protein sequence ID" value="MFC4373268.1"/>
    <property type="molecule type" value="Genomic_DNA"/>
</dbReference>
<organism evidence="1 2">
    <name type="scientific">Nocardia halotolerans</name>
    <dbReference type="NCBI Taxonomy" id="1755878"/>
    <lineage>
        <taxon>Bacteria</taxon>
        <taxon>Bacillati</taxon>
        <taxon>Actinomycetota</taxon>
        <taxon>Actinomycetes</taxon>
        <taxon>Mycobacteriales</taxon>
        <taxon>Nocardiaceae</taxon>
        <taxon>Nocardia</taxon>
    </lineage>
</organism>
<comment type="caution">
    <text evidence="1">The sequence shown here is derived from an EMBL/GenBank/DDBJ whole genome shotgun (WGS) entry which is preliminary data.</text>
</comment>
<evidence type="ECO:0008006" key="3">
    <source>
        <dbReference type="Google" id="ProtNLM"/>
    </source>
</evidence>
<reference evidence="2" key="1">
    <citation type="journal article" date="2019" name="Int. J. Syst. Evol. Microbiol.">
        <title>The Global Catalogue of Microorganisms (GCM) 10K type strain sequencing project: providing services to taxonomists for standard genome sequencing and annotation.</title>
        <authorList>
            <consortium name="The Broad Institute Genomics Platform"/>
            <consortium name="The Broad Institute Genome Sequencing Center for Infectious Disease"/>
            <person name="Wu L."/>
            <person name="Ma J."/>
        </authorList>
    </citation>
    <scope>NUCLEOTIDE SEQUENCE [LARGE SCALE GENOMIC DNA]</scope>
    <source>
        <strain evidence="2">IBRC-M 10490</strain>
    </source>
</reference>
<dbReference type="Proteomes" id="UP001595844">
    <property type="component" value="Unassembled WGS sequence"/>
</dbReference>
<proteinExistence type="predicted"/>
<accession>A0ABV8VD60</accession>
<name>A0ABV8VD60_9NOCA</name>
<sequence length="169" mass="19057">MTMTRDQVVELLQLIRAHDNRTVDEIAIQVFTHAAIRAHWTHEAAREAVLDHFTTTVGEWLMPGHITQHIKASYVKALSELPEDRRQLMNNIHHALQGMGFPTRRARDTSRAIALRRQPQPPLTTKEETELRQHLAIRAELDARPATFAVGIGNLVAKLANQKAIEAAS</sequence>
<dbReference type="RefSeq" id="WP_378555866.1">
    <property type="nucleotide sequence ID" value="NZ_JBHSDL010000005.1"/>
</dbReference>
<protein>
    <recommendedName>
        <fullName evidence="3">DUF222 domain-containing protein</fullName>
    </recommendedName>
</protein>
<gene>
    <name evidence="1" type="ORF">ACFO5K_04060</name>
</gene>